<accession>A0A923PK06</accession>
<dbReference type="Proteomes" id="UP000650081">
    <property type="component" value="Unassembled WGS sequence"/>
</dbReference>
<dbReference type="Pfam" id="PF11138">
    <property type="entry name" value="DUF2911"/>
    <property type="match status" value="1"/>
</dbReference>
<dbReference type="AlphaFoldDB" id="A0A923PK06"/>
<dbReference type="InterPro" id="IPR021314">
    <property type="entry name" value="DUF2911"/>
</dbReference>
<keyword evidence="1" id="KW-0732">Signal</keyword>
<keyword evidence="3" id="KW-1185">Reference proteome</keyword>
<evidence type="ECO:0000313" key="2">
    <source>
        <dbReference type="EMBL" id="MBC6994101.1"/>
    </source>
</evidence>
<evidence type="ECO:0000313" key="3">
    <source>
        <dbReference type="Proteomes" id="UP000650081"/>
    </source>
</evidence>
<protein>
    <submittedName>
        <fullName evidence="2">DUF2911 domain-containing protein</fullName>
    </submittedName>
</protein>
<proteinExistence type="predicted"/>
<dbReference type="EMBL" id="JACSIT010000091">
    <property type="protein sequence ID" value="MBC6994101.1"/>
    <property type="molecule type" value="Genomic_DNA"/>
</dbReference>
<organism evidence="2 3">
    <name type="scientific">Neolewinella lacunae</name>
    <dbReference type="NCBI Taxonomy" id="1517758"/>
    <lineage>
        <taxon>Bacteria</taxon>
        <taxon>Pseudomonadati</taxon>
        <taxon>Bacteroidota</taxon>
        <taxon>Saprospiria</taxon>
        <taxon>Saprospirales</taxon>
        <taxon>Lewinellaceae</taxon>
        <taxon>Neolewinella</taxon>
    </lineage>
</organism>
<reference evidence="2" key="1">
    <citation type="submission" date="2020-08" db="EMBL/GenBank/DDBJ databases">
        <title>Lewinella bacteria from marine environments.</title>
        <authorList>
            <person name="Zhong Y."/>
        </authorList>
    </citation>
    <scope>NUCLEOTIDE SEQUENCE</scope>
    <source>
        <strain evidence="2">KCTC 42187</strain>
    </source>
</reference>
<comment type="caution">
    <text evidence="2">The sequence shown here is derived from an EMBL/GenBank/DDBJ whole genome shotgun (WGS) entry which is preliminary data.</text>
</comment>
<evidence type="ECO:0000256" key="1">
    <source>
        <dbReference type="SAM" id="SignalP"/>
    </source>
</evidence>
<dbReference type="RefSeq" id="WP_187466189.1">
    <property type="nucleotide sequence ID" value="NZ_JACSIT010000091.1"/>
</dbReference>
<dbReference type="InterPro" id="IPR011990">
    <property type="entry name" value="TPR-like_helical_dom_sf"/>
</dbReference>
<feature type="chain" id="PRO_5037641836" evidence="1">
    <location>
        <begin position="20"/>
        <end position="289"/>
    </location>
</feature>
<gene>
    <name evidence="2" type="ORF">H9S92_08010</name>
</gene>
<dbReference type="SUPFAM" id="SSF48452">
    <property type="entry name" value="TPR-like"/>
    <property type="match status" value="1"/>
</dbReference>
<feature type="signal peptide" evidence="1">
    <location>
        <begin position="1"/>
        <end position="19"/>
    </location>
</feature>
<sequence length="289" mass="32797">MHFRSLLFLLCCLSASLWAQLPPVSPKAELRQQVGNTHITVEFARPIARGRKIFGGQVPYGQQWQTGAEATFIRFDQPVTIAGKELPAGGYALITIPDKTEWTIMIHDAAHGSMRYDKSTYKVQICVPVTQPNRFYEALSLEFDVLQHSARLYITWTDVQVSIPIETQSEQSATAYINNLLKSSTPYVEEDHFRAVNYLLFNKVEPEKAISLIQRIQRDNPAEYPYRQLVRAYLQLGKKEAALKALDEGRAALRREYADDQQTLNAFLEAYTEQRAKIVAGTADGQKAW</sequence>
<name>A0A923PK06_9BACT</name>